<evidence type="ECO:0000256" key="6">
    <source>
        <dbReference type="ARBA" id="ARBA00022692"/>
    </source>
</evidence>
<dbReference type="AlphaFoldDB" id="A0A272EXT0"/>
<comment type="subcellular location">
    <subcellularLocation>
        <location evidence="1 10">Cell inner membrane</location>
        <topology evidence="1 10">Single-pass membrane protein</topology>
        <orientation evidence="1 10">Periplasmic side</orientation>
    </subcellularLocation>
</comment>
<evidence type="ECO:0000313" key="15">
    <source>
        <dbReference type="Proteomes" id="UP000216107"/>
    </source>
</evidence>
<keyword evidence="10" id="KW-0735">Signal-anchor</keyword>
<dbReference type="Gene3D" id="3.30.1150.10">
    <property type="match status" value="1"/>
</dbReference>
<dbReference type="InterPro" id="IPR006260">
    <property type="entry name" value="TonB/TolA_C"/>
</dbReference>
<keyword evidence="9 10" id="KW-0472">Membrane</keyword>
<dbReference type="SUPFAM" id="SSF74653">
    <property type="entry name" value="TolA/TonB C-terminal domain"/>
    <property type="match status" value="1"/>
</dbReference>
<reference evidence="13 16" key="1">
    <citation type="submission" date="2016-08" db="EMBL/GenBank/DDBJ databases">
        <title>Candidatus Dactylopiibacterium carminicum genome sequence.</title>
        <authorList>
            <person name="Ramirez-Puebla S.T."/>
            <person name="Ormeno-Orrillo E."/>
            <person name="Vera-Ponce De Leon A."/>
            <person name="Luis L."/>
            <person name="Sanchez-Flores A."/>
            <person name="Monica R."/>
            <person name="Martinez-Romero E."/>
        </authorList>
    </citation>
    <scope>NUCLEOTIDE SEQUENCE [LARGE SCALE GENOMIC DNA]</scope>
    <source>
        <strain evidence="13">END1</strain>
    </source>
</reference>
<dbReference type="PANTHER" id="PTHR33446">
    <property type="entry name" value="PROTEIN TONB-RELATED"/>
    <property type="match status" value="1"/>
</dbReference>
<dbReference type="NCBIfam" id="TIGR01352">
    <property type="entry name" value="tonB_Cterm"/>
    <property type="match status" value="1"/>
</dbReference>
<name>A0A272EXT0_9RHOO</name>
<dbReference type="InterPro" id="IPR051045">
    <property type="entry name" value="TonB-dependent_transducer"/>
</dbReference>
<evidence type="ECO:0000256" key="10">
    <source>
        <dbReference type="RuleBase" id="RU362123"/>
    </source>
</evidence>
<evidence type="ECO:0000256" key="9">
    <source>
        <dbReference type="ARBA" id="ARBA00023136"/>
    </source>
</evidence>
<evidence type="ECO:0000256" key="5">
    <source>
        <dbReference type="ARBA" id="ARBA00022519"/>
    </source>
</evidence>
<feature type="compositionally biased region" description="Pro residues" evidence="11">
    <location>
        <begin position="172"/>
        <end position="183"/>
    </location>
</feature>
<dbReference type="GO" id="GO:0055085">
    <property type="term" value="P:transmembrane transport"/>
    <property type="evidence" value="ECO:0007669"/>
    <property type="project" value="InterPro"/>
</dbReference>
<keyword evidence="6 10" id="KW-0812">Transmembrane</keyword>
<sequence>MCHAAFDPEPTLQACLPAVGRIRGSSLMAVLEAFGRAPSASSAPLIPGGAGWRMAGGPEESVLHRDWLTGSGVFALVVLAHVCVLALALTQLIGIDPPSAKGENGSLRVRLVAARSEAVAALAQPEPRPQPPEPKPQPPRPEPRPVAPPVIERKVVVSEAPATRVVAQAPEVPAPVPETPPPAASVAPAPQVSIPPVTATPAAAGSTSGHPDMLDPDKQAPQEVSQIDCAVPRPDYPRSARRQGLAGQVTVRLVMDSQGRVTSADVIRSSGHAMLDEAARNAALGAACRPYRVAGRAIRVSALQPFDFIPSN</sequence>
<dbReference type="InterPro" id="IPR003538">
    <property type="entry name" value="TonB"/>
</dbReference>
<keyword evidence="5 10" id="KW-0997">Cell inner membrane</keyword>
<dbReference type="OrthoDB" id="9792439at2"/>
<evidence type="ECO:0000256" key="1">
    <source>
        <dbReference type="ARBA" id="ARBA00004383"/>
    </source>
</evidence>
<evidence type="ECO:0000259" key="12">
    <source>
        <dbReference type="PROSITE" id="PS52015"/>
    </source>
</evidence>
<comment type="caution">
    <text evidence="14">The sequence shown here is derived from an EMBL/GenBank/DDBJ whole genome shotgun (WGS) entry which is preliminary data.</text>
</comment>
<dbReference type="GO" id="GO:0098797">
    <property type="term" value="C:plasma membrane protein complex"/>
    <property type="evidence" value="ECO:0007669"/>
    <property type="project" value="TreeGrafter"/>
</dbReference>
<dbReference type="GO" id="GO:0030288">
    <property type="term" value="C:outer membrane-bounded periplasmic space"/>
    <property type="evidence" value="ECO:0007669"/>
    <property type="project" value="InterPro"/>
</dbReference>
<evidence type="ECO:0000256" key="11">
    <source>
        <dbReference type="SAM" id="MobiDB-lite"/>
    </source>
</evidence>
<evidence type="ECO:0000256" key="8">
    <source>
        <dbReference type="ARBA" id="ARBA00022989"/>
    </source>
</evidence>
<dbReference type="PROSITE" id="PS52015">
    <property type="entry name" value="TONB_CTD"/>
    <property type="match status" value="1"/>
</dbReference>
<feature type="domain" description="TonB C-terminal" evidence="12">
    <location>
        <begin position="221"/>
        <end position="312"/>
    </location>
</feature>
<keyword evidence="16" id="KW-1185">Reference proteome</keyword>
<evidence type="ECO:0000256" key="3">
    <source>
        <dbReference type="ARBA" id="ARBA00022448"/>
    </source>
</evidence>
<organism evidence="14 15">
    <name type="scientific">Candidatus Dactylopiibacterium carminicum</name>
    <dbReference type="NCBI Taxonomy" id="857335"/>
    <lineage>
        <taxon>Bacteria</taxon>
        <taxon>Pseudomonadati</taxon>
        <taxon>Pseudomonadota</taxon>
        <taxon>Betaproteobacteria</taxon>
        <taxon>Rhodocyclales</taxon>
        <taxon>Rhodocyclaceae</taxon>
        <taxon>Candidatus Dactylopiibacterium</taxon>
    </lineage>
</organism>
<keyword evidence="8 10" id="KW-1133">Transmembrane helix</keyword>
<evidence type="ECO:0000256" key="2">
    <source>
        <dbReference type="ARBA" id="ARBA00006555"/>
    </source>
</evidence>
<accession>A0A272EXT0</accession>
<comment type="function">
    <text evidence="10">Interacts with outer membrane receptor proteins that carry out high-affinity binding and energy dependent uptake into the periplasmic space of specific substrates. It could act to transduce energy from the cytoplasmic membrane to specific energy-requiring processes in the outer membrane, resulting in the release into the periplasm of ligands bound by these outer membrane proteins.</text>
</comment>
<dbReference type="GO" id="GO:0015031">
    <property type="term" value="P:protein transport"/>
    <property type="evidence" value="ECO:0007669"/>
    <property type="project" value="UniProtKB-UniRule"/>
</dbReference>
<feature type="compositionally biased region" description="Low complexity" evidence="11">
    <location>
        <begin position="184"/>
        <end position="209"/>
    </location>
</feature>
<feature type="compositionally biased region" description="Pro residues" evidence="11">
    <location>
        <begin position="126"/>
        <end position="147"/>
    </location>
</feature>
<dbReference type="EMBL" id="MDUX01000004">
    <property type="protein sequence ID" value="KAF7600508.1"/>
    <property type="molecule type" value="Genomic_DNA"/>
</dbReference>
<keyword evidence="3 10" id="KW-0813">Transport</keyword>
<evidence type="ECO:0000313" key="16">
    <source>
        <dbReference type="Proteomes" id="UP000623509"/>
    </source>
</evidence>
<keyword evidence="4 10" id="KW-1003">Cell membrane</keyword>
<dbReference type="InterPro" id="IPR037682">
    <property type="entry name" value="TonB_C"/>
</dbReference>
<evidence type="ECO:0000313" key="13">
    <source>
        <dbReference type="EMBL" id="KAF7600508.1"/>
    </source>
</evidence>
<dbReference type="Proteomes" id="UP000216107">
    <property type="component" value="Unassembled WGS sequence"/>
</dbReference>
<dbReference type="GO" id="GO:0015891">
    <property type="term" value="P:siderophore transport"/>
    <property type="evidence" value="ECO:0007669"/>
    <property type="project" value="InterPro"/>
</dbReference>
<dbReference type="PRINTS" id="PR01374">
    <property type="entry name" value="TONBPROTEIN"/>
</dbReference>
<keyword evidence="7 10" id="KW-0653">Protein transport</keyword>
<dbReference type="PANTHER" id="PTHR33446:SF2">
    <property type="entry name" value="PROTEIN TONB"/>
    <property type="match status" value="1"/>
</dbReference>
<dbReference type="Pfam" id="PF03544">
    <property type="entry name" value="TonB_C"/>
    <property type="match status" value="1"/>
</dbReference>
<evidence type="ECO:0000313" key="14">
    <source>
        <dbReference type="EMBL" id="PAS94923.1"/>
    </source>
</evidence>
<protein>
    <recommendedName>
        <fullName evidence="10">Protein TonB</fullName>
    </recommendedName>
</protein>
<feature type="region of interest" description="Disordered" evidence="11">
    <location>
        <begin position="169"/>
        <end position="220"/>
    </location>
</feature>
<gene>
    <name evidence="13" type="ORF">BGI27_02095</name>
    <name evidence="14" type="ORF">CGU29_02070</name>
</gene>
<feature type="region of interest" description="Disordered" evidence="11">
    <location>
        <begin position="120"/>
        <end position="147"/>
    </location>
</feature>
<dbReference type="EMBL" id="NMRN01000003">
    <property type="protein sequence ID" value="PAS94923.1"/>
    <property type="molecule type" value="Genomic_DNA"/>
</dbReference>
<reference evidence="14 15" key="2">
    <citation type="submission" date="2017-07" db="EMBL/GenBank/DDBJ databases">
        <title>Candidatus Dactylopiibacterium carminicum, a nitrogen-fixing symbiont of the cochineal insect Dactylopius coccus and Dactylopius opuntiae (Hemiptera: Coccoidea: Dactylopiidae).</title>
        <authorList>
            <person name="Vera A."/>
        </authorList>
    </citation>
    <scope>NUCLEOTIDE SEQUENCE [LARGE SCALE GENOMIC DNA]</scope>
    <source>
        <strain evidence="14 15">NFDCM</strain>
    </source>
</reference>
<dbReference type="GO" id="GO:0031992">
    <property type="term" value="F:energy transducer activity"/>
    <property type="evidence" value="ECO:0007669"/>
    <property type="project" value="InterPro"/>
</dbReference>
<evidence type="ECO:0000256" key="4">
    <source>
        <dbReference type="ARBA" id="ARBA00022475"/>
    </source>
</evidence>
<evidence type="ECO:0000256" key="7">
    <source>
        <dbReference type="ARBA" id="ARBA00022927"/>
    </source>
</evidence>
<comment type="similarity">
    <text evidence="2 10">Belongs to the TonB family.</text>
</comment>
<proteinExistence type="inferred from homology"/>
<feature type="transmembrane region" description="Helical" evidence="10">
    <location>
        <begin position="67"/>
        <end position="89"/>
    </location>
</feature>
<dbReference type="Proteomes" id="UP000623509">
    <property type="component" value="Unassembled WGS sequence"/>
</dbReference>